<dbReference type="EMBL" id="CH981525">
    <property type="protein sequence ID" value="EDK43243.1"/>
    <property type="molecule type" value="Genomic_DNA"/>
</dbReference>
<evidence type="ECO:0000256" key="1">
    <source>
        <dbReference type="SAM" id="MobiDB-lite"/>
    </source>
</evidence>
<keyword evidence="4" id="KW-1185">Reference proteome</keyword>
<evidence type="ECO:0000256" key="2">
    <source>
        <dbReference type="SAM" id="Phobius"/>
    </source>
</evidence>
<proteinExistence type="predicted"/>
<dbReference type="OrthoDB" id="1751210at2759"/>
<dbReference type="Proteomes" id="UP000001996">
    <property type="component" value="Unassembled WGS sequence"/>
</dbReference>
<dbReference type="KEGG" id="lel:PVL30_001389"/>
<dbReference type="eggNOG" id="ENOG502RXRH">
    <property type="taxonomic scope" value="Eukaryota"/>
</dbReference>
<organism evidence="3 4">
    <name type="scientific">Lodderomyces elongisporus (strain ATCC 11503 / CBS 2605 / JCM 1781 / NBRC 1676 / NRRL YB-4239)</name>
    <name type="common">Yeast</name>
    <name type="synonym">Saccharomyces elongisporus</name>
    <dbReference type="NCBI Taxonomy" id="379508"/>
    <lineage>
        <taxon>Eukaryota</taxon>
        <taxon>Fungi</taxon>
        <taxon>Dikarya</taxon>
        <taxon>Ascomycota</taxon>
        <taxon>Saccharomycotina</taxon>
        <taxon>Pichiomycetes</taxon>
        <taxon>Debaryomycetaceae</taxon>
        <taxon>Candida/Lodderomyces clade</taxon>
        <taxon>Lodderomyces</taxon>
    </lineage>
</organism>
<accession>A5DVN5</accession>
<feature type="compositionally biased region" description="Low complexity" evidence="1">
    <location>
        <begin position="40"/>
        <end position="49"/>
    </location>
</feature>
<gene>
    <name evidence="3" type="ORF">LELG_01421</name>
</gene>
<name>A5DVN5_LODEL</name>
<keyword evidence="2" id="KW-0812">Transmembrane</keyword>
<feature type="transmembrane region" description="Helical" evidence="2">
    <location>
        <begin position="716"/>
        <end position="739"/>
    </location>
</feature>
<evidence type="ECO:0000313" key="3">
    <source>
        <dbReference type="EMBL" id="EDK43243.1"/>
    </source>
</evidence>
<feature type="compositionally biased region" description="Basic residues" evidence="1">
    <location>
        <begin position="422"/>
        <end position="431"/>
    </location>
</feature>
<feature type="compositionally biased region" description="Polar residues" evidence="1">
    <location>
        <begin position="356"/>
        <end position="370"/>
    </location>
</feature>
<protein>
    <submittedName>
        <fullName evidence="3">Uncharacterized protein</fullName>
    </submittedName>
</protein>
<dbReference type="InParanoid" id="A5DVN5"/>
<sequence length="786" mass="85921">MFTTSNYTTSLNTIDPFLFSRFDMFDSNDFNQTADNHSENQTQNQTQNQSKEQINPLTLNFGNNNDGANLASIGNTGNATNFFSMDEQYNDGTASQNFLMESRYNMDDALAPTLAAPGIGSTSSYSAAGAAATNTGNHHWVATGATSYNAYAANTLQPATNQLNPLTEDNTPINYSNLYSSSINVNLAGYPNTATTANSQQHQHHTQNQFLHTNSNQTAGSSTISSSIYSYNNTQPELGDSQAATSTAPAPPLQLLLYDSQSYNAQSLLAYQGLNNTSNNYTIGTIGTIGSLGSVGSVGSFGLGYNTNQQNPLSFPNNFHPLSTANSSATATSPLVSGYSYSPSGQSVYFDEKNSSNHTHGQQLSASSSTTFDQLSYNTMSPTTGTNATTQFAQYPQLHHLAHSSVSKSSPTTTPTTISHLPSRRNSRTYKRKDKQIQHRHILLLQQQQQQQLQGHLNHLASPVATLFNFDSKNFFASSSSSSSSSGQNKRYRIVRGISSGGTSTRPPKESLTSESIFLPTTLLLHNAGIKDLCFPQWSESEREDRRRIIRIERTQNGPYLMVNFSIVGSANENPVTLPPVQPNVDVLEVSCLECEVQLGENGEDFEEEEDNTITQNEEMGFGNSGGNSFGSSTGSTHNSGYPSPRNYTKSDPQGHTYQYFITSVEVIEIVELLIGTEYSNAAEKRKERGRVRSNLVPFWLNAQSSPKLAIRHHRVVVLLFLKITVLAIATIATTVAMIRAPLQLHQCQQVILRGHLCHHLRPLAEVKIAASHRLIKSTDPNWHEG</sequence>
<dbReference type="GeneID" id="5234216"/>
<feature type="region of interest" description="Disordered" evidence="1">
    <location>
        <begin position="350"/>
        <end position="370"/>
    </location>
</feature>
<feature type="compositionally biased region" description="Low complexity" evidence="1">
    <location>
        <begin position="630"/>
        <end position="641"/>
    </location>
</feature>
<feature type="compositionally biased region" description="Acidic residues" evidence="1">
    <location>
        <begin position="603"/>
        <end position="612"/>
    </location>
</feature>
<keyword evidence="2" id="KW-0472">Membrane</keyword>
<dbReference type="VEuPathDB" id="FungiDB:LELG_01421"/>
<feature type="region of interest" description="Disordered" evidence="1">
    <location>
        <begin position="213"/>
        <end position="246"/>
    </location>
</feature>
<evidence type="ECO:0000313" key="4">
    <source>
        <dbReference type="Proteomes" id="UP000001996"/>
    </source>
</evidence>
<feature type="compositionally biased region" description="Low complexity" evidence="1">
    <location>
        <begin position="404"/>
        <end position="421"/>
    </location>
</feature>
<feature type="region of interest" description="Disordered" evidence="1">
    <location>
        <begin position="401"/>
        <end position="431"/>
    </location>
</feature>
<reference evidence="3 4" key="1">
    <citation type="journal article" date="2009" name="Nature">
        <title>Evolution of pathogenicity and sexual reproduction in eight Candida genomes.</title>
        <authorList>
            <person name="Butler G."/>
            <person name="Rasmussen M.D."/>
            <person name="Lin M.F."/>
            <person name="Santos M.A."/>
            <person name="Sakthikumar S."/>
            <person name="Munro C.A."/>
            <person name="Rheinbay E."/>
            <person name="Grabherr M."/>
            <person name="Forche A."/>
            <person name="Reedy J.L."/>
            <person name="Agrafioti I."/>
            <person name="Arnaud M.B."/>
            <person name="Bates S."/>
            <person name="Brown A.J."/>
            <person name="Brunke S."/>
            <person name="Costanzo M.C."/>
            <person name="Fitzpatrick D.A."/>
            <person name="de Groot P.W."/>
            <person name="Harris D."/>
            <person name="Hoyer L.L."/>
            <person name="Hube B."/>
            <person name="Klis F.M."/>
            <person name="Kodira C."/>
            <person name="Lennard N."/>
            <person name="Logue M.E."/>
            <person name="Martin R."/>
            <person name="Neiman A.M."/>
            <person name="Nikolaou E."/>
            <person name="Quail M.A."/>
            <person name="Quinn J."/>
            <person name="Santos M.C."/>
            <person name="Schmitzberger F.F."/>
            <person name="Sherlock G."/>
            <person name="Shah P."/>
            <person name="Silverstein K.A."/>
            <person name="Skrzypek M.S."/>
            <person name="Soll D."/>
            <person name="Staggs R."/>
            <person name="Stansfield I."/>
            <person name="Stumpf M.P."/>
            <person name="Sudbery P.E."/>
            <person name="Srikantha T."/>
            <person name="Zeng Q."/>
            <person name="Berman J."/>
            <person name="Berriman M."/>
            <person name="Heitman J."/>
            <person name="Gow N.A."/>
            <person name="Lorenz M.C."/>
            <person name="Birren B.W."/>
            <person name="Kellis M."/>
            <person name="Cuomo C.A."/>
        </authorList>
    </citation>
    <scope>NUCLEOTIDE SEQUENCE [LARGE SCALE GENOMIC DNA]</scope>
    <source>
        <strain evidence="4">ATCC 11503 / BCRC 21390 / CBS 2605 / JCM 1781 / NBRC 1676 / NRRL YB-4239</strain>
    </source>
</reference>
<feature type="region of interest" description="Disordered" evidence="1">
    <location>
        <begin position="30"/>
        <end position="51"/>
    </location>
</feature>
<keyword evidence="2" id="KW-1133">Transmembrane helix</keyword>
<feature type="compositionally biased region" description="Low complexity" evidence="1">
    <location>
        <begin position="221"/>
        <end position="234"/>
    </location>
</feature>
<dbReference type="HOGENOM" id="CLU_356802_0_0_1"/>
<feature type="region of interest" description="Disordered" evidence="1">
    <location>
        <begin position="603"/>
        <end position="651"/>
    </location>
</feature>
<dbReference type="AlphaFoldDB" id="A5DVN5"/>